<keyword evidence="2" id="KW-0547">Nucleotide-binding</keyword>
<dbReference type="PROSITE" id="PS50893">
    <property type="entry name" value="ABC_TRANSPORTER_2"/>
    <property type="match status" value="1"/>
</dbReference>
<accession>A0A0K6HB09</accession>
<dbReference type="EMBL" id="CYHB01000007">
    <property type="protein sequence ID" value="CUA88032.1"/>
    <property type="molecule type" value="Genomic_DNA"/>
</dbReference>
<dbReference type="Gene3D" id="3.40.50.300">
    <property type="entry name" value="P-loop containing nucleotide triphosphate hydrolases"/>
    <property type="match status" value="1"/>
</dbReference>
<dbReference type="InterPro" id="IPR027417">
    <property type="entry name" value="P-loop_NTPase"/>
</dbReference>
<evidence type="ECO:0000256" key="1">
    <source>
        <dbReference type="ARBA" id="ARBA00022448"/>
    </source>
</evidence>
<evidence type="ECO:0000259" key="4">
    <source>
        <dbReference type="PROSITE" id="PS50893"/>
    </source>
</evidence>
<gene>
    <name evidence="5" type="ORF">Ga0061064_2037</name>
</gene>
<keyword evidence="5" id="KW-0449">Lipoprotein</keyword>
<keyword evidence="6" id="KW-1185">Reference proteome</keyword>
<sequence>MTSTCIELNNLEFQWPGATRPLLSIPQFSVQQGERVLLRGASGSGKSTLLSLIAGIHAPAKNQLHVLGHDMGKLSQRQRDKLRANEIGYIFQQFNLLPYLSAVANVSLAEKFSPARRRRVNETSRNHNERAKELLLQLGLNESDLFRPAHQLSVGQQQRVAAARALYGSPALIIADEPTSALDADHRDNFIQVLFNACQQYNTTLLFVTHDGSLAHHFQRSIELNEINQATSGRL</sequence>
<dbReference type="GO" id="GO:0022857">
    <property type="term" value="F:transmembrane transporter activity"/>
    <property type="evidence" value="ECO:0007669"/>
    <property type="project" value="TreeGrafter"/>
</dbReference>
<dbReference type="InterPro" id="IPR003439">
    <property type="entry name" value="ABC_transporter-like_ATP-bd"/>
</dbReference>
<dbReference type="Pfam" id="PF00005">
    <property type="entry name" value="ABC_tran"/>
    <property type="match status" value="1"/>
</dbReference>
<evidence type="ECO:0000256" key="3">
    <source>
        <dbReference type="ARBA" id="ARBA00022840"/>
    </source>
</evidence>
<keyword evidence="1" id="KW-0813">Transport</keyword>
<organism evidence="5 6">
    <name type="scientific">Pseudidiomarina woesei</name>
    <dbReference type="NCBI Taxonomy" id="1381080"/>
    <lineage>
        <taxon>Bacteria</taxon>
        <taxon>Pseudomonadati</taxon>
        <taxon>Pseudomonadota</taxon>
        <taxon>Gammaproteobacteria</taxon>
        <taxon>Alteromonadales</taxon>
        <taxon>Idiomarinaceae</taxon>
        <taxon>Pseudidiomarina</taxon>
    </lineage>
</organism>
<dbReference type="AlphaFoldDB" id="A0A0K6HB09"/>
<dbReference type="OrthoDB" id="9802264at2"/>
<evidence type="ECO:0000256" key="2">
    <source>
        <dbReference type="ARBA" id="ARBA00022741"/>
    </source>
</evidence>
<dbReference type="RefSeq" id="WP_055439678.1">
    <property type="nucleotide sequence ID" value="NZ_CYHB01000007.1"/>
</dbReference>
<dbReference type="GO" id="GO:0016887">
    <property type="term" value="F:ATP hydrolysis activity"/>
    <property type="evidence" value="ECO:0007669"/>
    <property type="project" value="InterPro"/>
</dbReference>
<dbReference type="GO" id="GO:0005886">
    <property type="term" value="C:plasma membrane"/>
    <property type="evidence" value="ECO:0007669"/>
    <property type="project" value="TreeGrafter"/>
</dbReference>
<dbReference type="InterPro" id="IPR015854">
    <property type="entry name" value="ABC_transpr_LolD-like"/>
</dbReference>
<dbReference type="GO" id="GO:0005524">
    <property type="term" value="F:ATP binding"/>
    <property type="evidence" value="ECO:0007669"/>
    <property type="project" value="UniProtKB-KW"/>
</dbReference>
<evidence type="ECO:0000313" key="6">
    <source>
        <dbReference type="Proteomes" id="UP000182598"/>
    </source>
</evidence>
<dbReference type="SUPFAM" id="SSF52540">
    <property type="entry name" value="P-loop containing nucleoside triphosphate hydrolases"/>
    <property type="match status" value="1"/>
</dbReference>
<evidence type="ECO:0000313" key="5">
    <source>
        <dbReference type="EMBL" id="CUA88032.1"/>
    </source>
</evidence>
<dbReference type="PANTHER" id="PTHR24220">
    <property type="entry name" value="IMPORT ATP-BINDING PROTEIN"/>
    <property type="match status" value="1"/>
</dbReference>
<protein>
    <submittedName>
        <fullName evidence="5">ABC-type lipoprotein export system, ATPase component</fullName>
    </submittedName>
</protein>
<proteinExistence type="predicted"/>
<name>A0A0K6HB09_9GAMM</name>
<dbReference type="InterPro" id="IPR017911">
    <property type="entry name" value="MacB-like_ATP-bd"/>
</dbReference>
<keyword evidence="3" id="KW-0067">ATP-binding</keyword>
<reference evidence="6" key="1">
    <citation type="submission" date="2015-08" db="EMBL/GenBank/DDBJ databases">
        <authorList>
            <person name="Varghese N."/>
        </authorList>
    </citation>
    <scope>NUCLEOTIDE SEQUENCE [LARGE SCALE GENOMIC DNA]</scope>
    <source>
        <strain evidence="6">DSM 27808</strain>
    </source>
</reference>
<dbReference type="SMART" id="SM00382">
    <property type="entry name" value="AAA"/>
    <property type="match status" value="1"/>
</dbReference>
<dbReference type="CDD" id="cd03255">
    <property type="entry name" value="ABC_MJ0796_LolCDE_FtsE"/>
    <property type="match status" value="1"/>
</dbReference>
<dbReference type="PANTHER" id="PTHR24220:SF611">
    <property type="entry name" value="ATP-BINDING COMPONENT OF ABC TRANSPORTER-RELATED"/>
    <property type="match status" value="1"/>
</dbReference>
<feature type="domain" description="ABC transporter" evidence="4">
    <location>
        <begin position="6"/>
        <end position="235"/>
    </location>
</feature>
<dbReference type="Proteomes" id="UP000182598">
    <property type="component" value="Unassembled WGS sequence"/>
</dbReference>
<dbReference type="InterPro" id="IPR003593">
    <property type="entry name" value="AAA+_ATPase"/>
</dbReference>